<comment type="caution">
    <text evidence="1">The sequence shown here is derived from an EMBL/GenBank/DDBJ whole genome shotgun (WGS) entry which is preliminary data.</text>
</comment>
<evidence type="ECO:0000313" key="1">
    <source>
        <dbReference type="EMBL" id="KAL0409350.1"/>
    </source>
</evidence>
<sequence length="161" mass="18769">MQCDDCIPPKSMVESQLGEMKWVNSFTAICLKIMISGTDWKELKPDTSKILQNLREIQKTVQDYRHRLIHMPMKIETLNQKMNEIIKILLDLHKGLTDLKTEVADLKRNQRDNLETSKFRQERVRDALGTIPLLHQKGKTVEIPKPKTRDERIHEGISAIK</sequence>
<proteinExistence type="predicted"/>
<reference evidence="1" key="2">
    <citation type="journal article" date="2024" name="Plant">
        <title>Genomic evolution and insights into agronomic trait innovations of Sesamum species.</title>
        <authorList>
            <person name="Miao H."/>
            <person name="Wang L."/>
            <person name="Qu L."/>
            <person name="Liu H."/>
            <person name="Sun Y."/>
            <person name="Le M."/>
            <person name="Wang Q."/>
            <person name="Wei S."/>
            <person name="Zheng Y."/>
            <person name="Lin W."/>
            <person name="Duan Y."/>
            <person name="Cao H."/>
            <person name="Xiong S."/>
            <person name="Wang X."/>
            <person name="Wei L."/>
            <person name="Li C."/>
            <person name="Ma Q."/>
            <person name="Ju M."/>
            <person name="Zhao R."/>
            <person name="Li G."/>
            <person name="Mu C."/>
            <person name="Tian Q."/>
            <person name="Mei H."/>
            <person name="Zhang T."/>
            <person name="Gao T."/>
            <person name="Zhang H."/>
        </authorList>
    </citation>
    <scope>NUCLEOTIDE SEQUENCE</scope>
    <source>
        <strain evidence="1">G02</strain>
    </source>
</reference>
<accession>A0AAW2TYH0</accession>
<protein>
    <submittedName>
        <fullName evidence="1">Uncharacterized protein</fullName>
    </submittedName>
</protein>
<reference evidence="1" key="1">
    <citation type="submission" date="2020-06" db="EMBL/GenBank/DDBJ databases">
        <authorList>
            <person name="Li T."/>
            <person name="Hu X."/>
            <person name="Zhang T."/>
            <person name="Song X."/>
            <person name="Zhang H."/>
            <person name="Dai N."/>
            <person name="Sheng W."/>
            <person name="Hou X."/>
            <person name="Wei L."/>
        </authorList>
    </citation>
    <scope>NUCLEOTIDE SEQUENCE</scope>
    <source>
        <strain evidence="1">G02</strain>
        <tissue evidence="1">Leaf</tissue>
    </source>
</reference>
<dbReference type="EMBL" id="JACGWJ010000007">
    <property type="protein sequence ID" value="KAL0409350.1"/>
    <property type="molecule type" value="Genomic_DNA"/>
</dbReference>
<name>A0AAW2TYH0_SESRA</name>
<organism evidence="1">
    <name type="scientific">Sesamum radiatum</name>
    <name type="common">Black benniseed</name>
    <dbReference type="NCBI Taxonomy" id="300843"/>
    <lineage>
        <taxon>Eukaryota</taxon>
        <taxon>Viridiplantae</taxon>
        <taxon>Streptophyta</taxon>
        <taxon>Embryophyta</taxon>
        <taxon>Tracheophyta</taxon>
        <taxon>Spermatophyta</taxon>
        <taxon>Magnoliopsida</taxon>
        <taxon>eudicotyledons</taxon>
        <taxon>Gunneridae</taxon>
        <taxon>Pentapetalae</taxon>
        <taxon>asterids</taxon>
        <taxon>lamiids</taxon>
        <taxon>Lamiales</taxon>
        <taxon>Pedaliaceae</taxon>
        <taxon>Sesamum</taxon>
    </lineage>
</organism>
<dbReference type="AlphaFoldDB" id="A0AAW2TYH0"/>
<gene>
    <name evidence="1" type="ORF">Sradi_1869400</name>
</gene>